<proteinExistence type="predicted"/>
<organism evidence="2 3">
    <name type="scientific">Xanthomonas graminis pv. poae</name>
    <dbReference type="NCBI Taxonomy" id="227946"/>
    <lineage>
        <taxon>Bacteria</taxon>
        <taxon>Pseudomonadati</taxon>
        <taxon>Pseudomonadota</taxon>
        <taxon>Gammaproteobacteria</taxon>
        <taxon>Lysobacterales</taxon>
        <taxon>Lysobacteraceae</taxon>
        <taxon>Xanthomonas</taxon>
        <taxon>Xanthomonas translucens group</taxon>
        <taxon>Xanthomonas graminis</taxon>
    </lineage>
</organism>
<reference evidence="2 3" key="1">
    <citation type="submission" date="2016-04" db="EMBL/GenBank/DDBJ databases">
        <title>Xanthomonas translucens phylogeny.</title>
        <authorList>
            <person name="Langlois P."/>
        </authorList>
    </citation>
    <scope>NUCLEOTIDE SEQUENCE [LARGE SCALE GENOMIC DNA]</scope>
    <source>
        <strain evidence="2 3">B99</strain>
    </source>
</reference>
<dbReference type="Proteomes" id="UP000093858">
    <property type="component" value="Unassembled WGS sequence"/>
</dbReference>
<comment type="caution">
    <text evidence="2">The sequence shown here is derived from an EMBL/GenBank/DDBJ whole genome shotgun (WGS) entry which is preliminary data.</text>
</comment>
<accession>A0A199P9K9</accession>
<feature type="compositionally biased region" description="Polar residues" evidence="1">
    <location>
        <begin position="1"/>
        <end position="10"/>
    </location>
</feature>
<sequence>MAACAESSNAHQEKAMKEASSTDIQREQDRVATIVDAAAPERSAPAEQWKGYPELSSGPELTPSQLLQQVQAMAKAFRVYHDSDPRKVEQVLGMALPPDAKQERNGVSGRVGTGSYSWAVWKPYPESPGHIVELTLTQHACLAYDAIKAPLIASGFRIYVPTFGDDKRISFDKEVGPSLGLFIAATPDRRESPTCVTVVSFELDRRDA</sequence>
<feature type="region of interest" description="Disordered" evidence="1">
    <location>
        <begin position="1"/>
        <end position="57"/>
    </location>
</feature>
<name>A0A199P9K9_9XANT</name>
<gene>
    <name evidence="2" type="ORF">A6R73_08330</name>
</gene>
<dbReference type="EMBL" id="LWSU01000004">
    <property type="protein sequence ID" value="OAX57959.1"/>
    <property type="molecule type" value="Genomic_DNA"/>
</dbReference>
<evidence type="ECO:0000313" key="2">
    <source>
        <dbReference type="EMBL" id="OAX57959.1"/>
    </source>
</evidence>
<protein>
    <submittedName>
        <fullName evidence="2">Uncharacterized protein</fullName>
    </submittedName>
</protein>
<evidence type="ECO:0000313" key="3">
    <source>
        <dbReference type="Proteomes" id="UP000093858"/>
    </source>
</evidence>
<evidence type="ECO:0000256" key="1">
    <source>
        <dbReference type="SAM" id="MobiDB-lite"/>
    </source>
</evidence>
<dbReference type="AlphaFoldDB" id="A0A199P9K9"/>